<evidence type="ECO:0000313" key="1">
    <source>
        <dbReference type="EMBL" id="QDZ03351.1"/>
    </source>
</evidence>
<reference evidence="1" key="1">
    <citation type="submission" date="2020-04" db="EMBL/GenBank/DDBJ databases">
        <title>Nitratireductor sp. nov. isolated from mangrove soil.</title>
        <authorList>
            <person name="Ye Y."/>
        </authorList>
    </citation>
    <scope>NUCLEOTIDE SEQUENCE</scope>
    <source>
        <strain evidence="1">SY7</strain>
    </source>
</reference>
<dbReference type="KEGG" id="niy:FQ775_14970"/>
<dbReference type="OrthoDB" id="9806357at2"/>
<protein>
    <submittedName>
        <fullName evidence="1">DUF3179 domain-containing protein</fullName>
    </submittedName>
</protein>
<accession>A0A5B8L5W4</accession>
<dbReference type="AlphaFoldDB" id="A0A5B8L5W4"/>
<dbReference type="Proteomes" id="UP000321389">
    <property type="component" value="Chromosome"/>
</dbReference>
<gene>
    <name evidence="1" type="ORF">FQ775_14970</name>
</gene>
<organism evidence="1 2">
    <name type="scientific">Nitratireductor mangrovi</name>
    <dbReference type="NCBI Taxonomy" id="2599600"/>
    <lineage>
        <taxon>Bacteria</taxon>
        <taxon>Pseudomonadati</taxon>
        <taxon>Pseudomonadota</taxon>
        <taxon>Alphaproteobacteria</taxon>
        <taxon>Hyphomicrobiales</taxon>
        <taxon>Phyllobacteriaceae</taxon>
        <taxon>Nitratireductor</taxon>
    </lineage>
</organism>
<dbReference type="EMBL" id="CP042301">
    <property type="protein sequence ID" value="QDZ03351.1"/>
    <property type="molecule type" value="Genomic_DNA"/>
</dbReference>
<dbReference type="Pfam" id="PF11376">
    <property type="entry name" value="DUF3179"/>
    <property type="match status" value="1"/>
</dbReference>
<proteinExistence type="predicted"/>
<keyword evidence="2" id="KW-1185">Reference proteome</keyword>
<sequence>MREGWKTDFSRTLVDFGEILSGGPPRDGIPSIDDPQFAPARGIGTVADREPVIRLAVGGKVRAYPLQVLTWHEIANDVIGGVPVAVTYCPLCNAAIVFDRRVDGRTLDFGTTGKLRNSDLVMYDRQTESWWQQFTGEAIVGALTGKSLKLIPSRIVSFRAFREEHPEAPVLVPNDPKMRPYGRNPYAGYDQRAAPFLYRGDYPSNILAMERVVVVRTGGEPIIVSLEKVRNGGHVARGYEISYVDGVASALDATEIAEGRNVGTVEVTKDGQAVAHDVTFAFVAHAFHPEVPIVNE</sequence>
<dbReference type="InterPro" id="IPR021516">
    <property type="entry name" value="DUF3179"/>
</dbReference>
<evidence type="ECO:0000313" key="2">
    <source>
        <dbReference type="Proteomes" id="UP000321389"/>
    </source>
</evidence>
<name>A0A5B8L5W4_9HYPH</name>